<protein>
    <submittedName>
        <fullName evidence="2">TIL domain-containing protein</fullName>
    </submittedName>
</protein>
<accession>A0AC35TMN3</accession>
<dbReference type="Proteomes" id="UP000095286">
    <property type="component" value="Unplaced"/>
</dbReference>
<sequence length="285" mass="31920">MFTMYSAYIIITALNILLSPVASMPVDKLTTTNNSVQNISEVVISKFISTKLSTPKMQDRVTANIVTTTNLIKAGFDNNQIPFIKEVNYEDPTVLKRTNDSIVKNNTDQIVRKHNDMVITNIAEVNLIMSDDFTRETLTDINSTFEKVHWIVITVILIIAAILGITMAYANHKLIILILVSIIGTTITSAFSLDIGKWFKSKDETSNVSRKCATNEVWRECSKRVEKSCSQKNPAKDDSCGEPRCQCGENFLRDSSNKCILSKNCSEGISKKVLNYLFKSKSNNN</sequence>
<evidence type="ECO:0000313" key="2">
    <source>
        <dbReference type="WBParaSite" id="RSKR_0000211350.1"/>
    </source>
</evidence>
<proteinExistence type="predicted"/>
<evidence type="ECO:0000313" key="1">
    <source>
        <dbReference type="Proteomes" id="UP000095286"/>
    </source>
</evidence>
<organism evidence="1 2">
    <name type="scientific">Rhabditophanes sp. KR3021</name>
    <dbReference type="NCBI Taxonomy" id="114890"/>
    <lineage>
        <taxon>Eukaryota</taxon>
        <taxon>Metazoa</taxon>
        <taxon>Ecdysozoa</taxon>
        <taxon>Nematoda</taxon>
        <taxon>Chromadorea</taxon>
        <taxon>Rhabditida</taxon>
        <taxon>Tylenchina</taxon>
        <taxon>Panagrolaimomorpha</taxon>
        <taxon>Strongyloidoidea</taxon>
        <taxon>Alloionematidae</taxon>
        <taxon>Rhabditophanes</taxon>
    </lineage>
</organism>
<dbReference type="WBParaSite" id="RSKR_0000211350.1">
    <property type="protein sequence ID" value="RSKR_0000211350.1"/>
    <property type="gene ID" value="RSKR_0000211350"/>
</dbReference>
<reference evidence="2" key="1">
    <citation type="submission" date="2016-11" db="UniProtKB">
        <authorList>
            <consortium name="WormBaseParasite"/>
        </authorList>
    </citation>
    <scope>IDENTIFICATION</scope>
    <source>
        <strain evidence="2">KR3021</strain>
    </source>
</reference>
<name>A0AC35TMN3_9BILA</name>